<reference evidence="3" key="1">
    <citation type="journal article" date="2019" name="Int. J. Syst. Evol. Microbiol.">
        <title>The Global Catalogue of Microorganisms (GCM) 10K type strain sequencing project: providing services to taxonomists for standard genome sequencing and annotation.</title>
        <authorList>
            <consortium name="The Broad Institute Genomics Platform"/>
            <consortium name="The Broad Institute Genome Sequencing Center for Infectious Disease"/>
            <person name="Wu L."/>
            <person name="Ma J."/>
        </authorList>
    </citation>
    <scope>NUCLEOTIDE SEQUENCE [LARGE SCALE GENOMIC DNA]</scope>
    <source>
        <strain evidence="3">KCTC 12907</strain>
    </source>
</reference>
<evidence type="ECO:0000313" key="3">
    <source>
        <dbReference type="Proteomes" id="UP001596378"/>
    </source>
</evidence>
<name>A0ABW2FE55_9BACL</name>
<proteinExistence type="predicted"/>
<dbReference type="Proteomes" id="UP001596378">
    <property type="component" value="Unassembled WGS sequence"/>
</dbReference>
<feature type="chain" id="PRO_5046596717" evidence="1">
    <location>
        <begin position="28"/>
        <end position="716"/>
    </location>
</feature>
<organism evidence="2 3">
    <name type="scientific">Cohnella cellulosilytica</name>
    <dbReference type="NCBI Taxonomy" id="986710"/>
    <lineage>
        <taxon>Bacteria</taxon>
        <taxon>Bacillati</taxon>
        <taxon>Bacillota</taxon>
        <taxon>Bacilli</taxon>
        <taxon>Bacillales</taxon>
        <taxon>Paenibacillaceae</taxon>
        <taxon>Cohnella</taxon>
    </lineage>
</organism>
<keyword evidence="1" id="KW-0732">Signal</keyword>
<comment type="caution">
    <text evidence="2">The sequence shown here is derived from an EMBL/GenBank/DDBJ whole genome shotgun (WGS) entry which is preliminary data.</text>
</comment>
<accession>A0ABW2FE55</accession>
<evidence type="ECO:0000256" key="1">
    <source>
        <dbReference type="SAM" id="SignalP"/>
    </source>
</evidence>
<sequence>MKKFGNVLIVLFSICLVFIGMKAPAYAADTKTEAKTLEAVSLGKIKLKENVIAHIKNLMVLPSGNAQIIGVTLSIENNSNSQINFLDYWLTITTKKGTKLNVQTINKDAVKIPAKTTVNIDFYSNAGNEVKASDLIIRVIEWDFSVSSYTKVLGQVTVPERYSPATPTNNGRVLTSNEVSATFRVSQVVMGQSESFYRPEIKLIIKNDGKRAINLPDYQLFIMNKDNLMYPVTVSGIKDTVLNPVTEKEFSLNASIPIAVKNEGWQLVVMYPIEEGKVSFPLGVFDLPKTSIDMAEELGKYYTFNNSQGTYYVKLDSLNRLPIEDEDLIIANVTVANKGSSTLPLPTFSGKFTFNESIKQNASVANNNKIISIKGNSVVNMQLVSKVPYTFDISKLQLTLQQKETNGSDEGQVIDLVEFTNKGVFDEVPSVLWSVGYKNPDVGYRSEVKVLNKMLYSGATANILAVQLTVENQEKRLSEIQKLAGYFEKPDGTVYPAEFKNITEKLSPGGTAIVTAWSSIPKSEEIEDIKLIVGKAVTEKSSSTINQNDTPNDVLVGYTSPYKFNLPIEFATQPGLRDIKLLPFTFSIEKVDTKLDYQNGIVTLKFDYELLQDLLYKTDLKNDKFVVEIKDPSYENGFTKELSLPIGNDNTGNDGTVLTVGEHSLEFTWTDEKFASIIQKLREYDLNIYHQIQPGYKKLIATQKIHWFVETAIAEE</sequence>
<feature type="signal peptide" evidence="1">
    <location>
        <begin position="1"/>
        <end position="27"/>
    </location>
</feature>
<evidence type="ECO:0000313" key="2">
    <source>
        <dbReference type="EMBL" id="MFC7150184.1"/>
    </source>
</evidence>
<keyword evidence="3" id="KW-1185">Reference proteome</keyword>
<dbReference type="RefSeq" id="WP_378046009.1">
    <property type="nucleotide sequence ID" value="NZ_JBHMDN010000010.1"/>
</dbReference>
<protein>
    <submittedName>
        <fullName evidence="2">Uncharacterized protein</fullName>
    </submittedName>
</protein>
<dbReference type="EMBL" id="JBHTAI010000009">
    <property type="protein sequence ID" value="MFC7150184.1"/>
    <property type="molecule type" value="Genomic_DNA"/>
</dbReference>
<gene>
    <name evidence="2" type="ORF">ACFQMJ_16780</name>
</gene>